<keyword evidence="3" id="KW-1185">Reference proteome</keyword>
<reference evidence="2 3" key="1">
    <citation type="journal article" date="2012" name="PLoS Pathog.">
        <title>Diverse lifestyles and strategies of plant pathogenesis encoded in the genomes of eighteen Dothideomycetes fungi.</title>
        <authorList>
            <person name="Ohm R.A."/>
            <person name="Feau N."/>
            <person name="Henrissat B."/>
            <person name="Schoch C.L."/>
            <person name="Horwitz B.A."/>
            <person name="Barry K.W."/>
            <person name="Condon B.J."/>
            <person name="Copeland A.C."/>
            <person name="Dhillon B."/>
            <person name="Glaser F."/>
            <person name="Hesse C.N."/>
            <person name="Kosti I."/>
            <person name="LaButti K."/>
            <person name="Lindquist E.A."/>
            <person name="Lucas S."/>
            <person name="Salamov A.A."/>
            <person name="Bradshaw R.E."/>
            <person name="Ciuffetti L."/>
            <person name="Hamelin R.C."/>
            <person name="Kema G.H.J."/>
            <person name="Lawrence C."/>
            <person name="Scott J.A."/>
            <person name="Spatafora J.W."/>
            <person name="Turgeon B.G."/>
            <person name="de Wit P.J.G.M."/>
            <person name="Zhong S."/>
            <person name="Goodwin S.B."/>
            <person name="Grigoriev I.V."/>
        </authorList>
    </citation>
    <scope>NUCLEOTIDE SEQUENCE [LARGE SCALE GENOMIC DNA]</scope>
    <source>
        <strain evidence="2 3">SO2202</strain>
    </source>
</reference>
<dbReference type="HOGENOM" id="CLU_2074598_0_0_1"/>
<keyword evidence="1" id="KW-0732">Signal</keyword>
<protein>
    <submittedName>
        <fullName evidence="2">Uncharacterized protein</fullName>
    </submittedName>
</protein>
<feature type="chain" id="PRO_5004031959" evidence="1">
    <location>
        <begin position="25"/>
        <end position="118"/>
    </location>
</feature>
<gene>
    <name evidence="2" type="ORF">SEPMUDRAFT_151830</name>
</gene>
<dbReference type="AlphaFoldDB" id="M3BS81"/>
<evidence type="ECO:0000313" key="3">
    <source>
        <dbReference type="Proteomes" id="UP000016931"/>
    </source>
</evidence>
<organism evidence="2 3">
    <name type="scientific">Sphaerulina musiva (strain SO2202)</name>
    <name type="common">Poplar stem canker fungus</name>
    <name type="synonym">Septoria musiva</name>
    <dbReference type="NCBI Taxonomy" id="692275"/>
    <lineage>
        <taxon>Eukaryota</taxon>
        <taxon>Fungi</taxon>
        <taxon>Dikarya</taxon>
        <taxon>Ascomycota</taxon>
        <taxon>Pezizomycotina</taxon>
        <taxon>Dothideomycetes</taxon>
        <taxon>Dothideomycetidae</taxon>
        <taxon>Mycosphaerellales</taxon>
        <taxon>Mycosphaerellaceae</taxon>
        <taxon>Sphaerulina</taxon>
    </lineage>
</organism>
<evidence type="ECO:0000313" key="2">
    <source>
        <dbReference type="EMBL" id="EMF08938.1"/>
    </source>
</evidence>
<feature type="signal peptide" evidence="1">
    <location>
        <begin position="1"/>
        <end position="24"/>
    </location>
</feature>
<evidence type="ECO:0000256" key="1">
    <source>
        <dbReference type="SAM" id="SignalP"/>
    </source>
</evidence>
<dbReference type="GeneID" id="27904208"/>
<sequence length="118" mass="13202">MSRTTHLLIPRCQLLFELIPLESSVCCCSQNSAEPNEICVDDVGFEGPGFALGGDLVMKMMMMRRRRRMMMMMMGKVCCEYTSRSNVLGTREVDGRCHGNATEIGGSRVERDGEWEAG</sequence>
<accession>M3BS81</accession>
<name>M3BS81_SPHMS</name>
<dbReference type="RefSeq" id="XP_016757059.1">
    <property type="nucleotide sequence ID" value="XM_016907071.1"/>
</dbReference>
<dbReference type="Proteomes" id="UP000016931">
    <property type="component" value="Unassembled WGS sequence"/>
</dbReference>
<proteinExistence type="predicted"/>
<dbReference type="EMBL" id="KB456270">
    <property type="protein sequence ID" value="EMF08938.1"/>
    <property type="molecule type" value="Genomic_DNA"/>
</dbReference>